<reference evidence="2 3" key="1">
    <citation type="submission" date="2019-05" db="EMBL/GenBank/DDBJ databases">
        <title>We sequenced the genome of Paenibacillus hemerocallicola KCTC 33185 for further insight into its adaptation and study the phylogeny of Paenibacillus.</title>
        <authorList>
            <person name="Narsing Rao M.P."/>
        </authorList>
    </citation>
    <scope>NUCLEOTIDE SEQUENCE [LARGE SCALE GENOMIC DNA]</scope>
    <source>
        <strain evidence="2 3">KCTC 33185</strain>
    </source>
</reference>
<gene>
    <name evidence="2" type="ORF">FE784_11105</name>
</gene>
<feature type="transmembrane region" description="Helical" evidence="1">
    <location>
        <begin position="68"/>
        <end position="89"/>
    </location>
</feature>
<feature type="transmembrane region" description="Helical" evidence="1">
    <location>
        <begin position="12"/>
        <end position="31"/>
    </location>
</feature>
<dbReference type="RefSeq" id="WP_139602267.1">
    <property type="nucleotide sequence ID" value="NZ_VDCQ01000012.1"/>
</dbReference>
<dbReference type="EMBL" id="VDCQ01000012">
    <property type="protein sequence ID" value="TNJ66215.1"/>
    <property type="molecule type" value="Genomic_DNA"/>
</dbReference>
<dbReference type="AlphaFoldDB" id="A0A5C4TBC7"/>
<accession>A0A5C4TBC7</accession>
<name>A0A5C4TBC7_9BACL</name>
<evidence type="ECO:0000313" key="2">
    <source>
        <dbReference type="EMBL" id="TNJ66215.1"/>
    </source>
</evidence>
<dbReference type="OrthoDB" id="2665917at2"/>
<evidence type="ECO:0000256" key="1">
    <source>
        <dbReference type="SAM" id="Phobius"/>
    </source>
</evidence>
<comment type="caution">
    <text evidence="2">The sequence shown here is derived from an EMBL/GenBank/DDBJ whole genome shotgun (WGS) entry which is preliminary data.</text>
</comment>
<dbReference type="Proteomes" id="UP000307943">
    <property type="component" value="Unassembled WGS sequence"/>
</dbReference>
<proteinExistence type="predicted"/>
<keyword evidence="3" id="KW-1185">Reference proteome</keyword>
<evidence type="ECO:0000313" key="3">
    <source>
        <dbReference type="Proteomes" id="UP000307943"/>
    </source>
</evidence>
<keyword evidence="1" id="KW-0812">Transmembrane</keyword>
<feature type="transmembrane region" description="Helical" evidence="1">
    <location>
        <begin position="43"/>
        <end position="61"/>
    </location>
</feature>
<sequence>MKMLPQRRSSGWLWWMLAYGTLLSLLLGLNRFIAAGKMFEANIALRFALLAFALSIAVNVFGWFGARWVWGFTTLGILAGVVLMFVYASRDMSGWEDLASFLAFAEGVVIGFALGLLAEGVQWLLKRRRRK</sequence>
<keyword evidence="1" id="KW-1133">Transmembrane helix</keyword>
<keyword evidence="1" id="KW-0472">Membrane</keyword>
<protein>
    <submittedName>
        <fullName evidence="2">Uncharacterized protein</fullName>
    </submittedName>
</protein>
<feature type="transmembrane region" description="Helical" evidence="1">
    <location>
        <begin position="101"/>
        <end position="125"/>
    </location>
</feature>
<organism evidence="2 3">
    <name type="scientific">Paenibacillus hemerocallicola</name>
    <dbReference type="NCBI Taxonomy" id="1172614"/>
    <lineage>
        <taxon>Bacteria</taxon>
        <taxon>Bacillati</taxon>
        <taxon>Bacillota</taxon>
        <taxon>Bacilli</taxon>
        <taxon>Bacillales</taxon>
        <taxon>Paenibacillaceae</taxon>
        <taxon>Paenibacillus</taxon>
    </lineage>
</organism>